<evidence type="ECO:0000313" key="2">
    <source>
        <dbReference type="EMBL" id="CAA9424788.1"/>
    </source>
</evidence>
<dbReference type="Pfam" id="PF26383">
    <property type="entry name" value="DUF6079_2nd"/>
    <property type="match status" value="1"/>
</dbReference>
<dbReference type="EMBL" id="CADCUR010000284">
    <property type="protein sequence ID" value="CAA9424788.1"/>
    <property type="molecule type" value="Genomic_DNA"/>
</dbReference>
<dbReference type="InterPro" id="IPR058569">
    <property type="entry name" value="DUF6079_2nd"/>
</dbReference>
<accession>A0A6J4PTE9</accession>
<reference evidence="2" key="1">
    <citation type="submission" date="2020-02" db="EMBL/GenBank/DDBJ databases">
        <authorList>
            <person name="Meier V. D."/>
        </authorList>
    </citation>
    <scope>NUCLEOTIDE SEQUENCE</scope>
    <source>
        <strain evidence="2">AVDCRST_MAG74</strain>
    </source>
</reference>
<gene>
    <name evidence="2" type="ORF">AVDCRST_MAG74-3253</name>
</gene>
<protein>
    <recommendedName>
        <fullName evidence="1">DUF6079 domain-containing protein</fullName>
    </recommendedName>
</protein>
<dbReference type="AlphaFoldDB" id="A0A6J4PTE9"/>
<proteinExistence type="predicted"/>
<evidence type="ECO:0000259" key="1">
    <source>
        <dbReference type="Pfam" id="PF26383"/>
    </source>
</evidence>
<name>A0A6J4PTE9_9BACT</name>
<sequence length="1182" mass="134329">MKRIQEKVKDLIEVRSHKSLRDFISDPAKTLSIYHFTDITSVLMAKCLDKIAVVQNGRGTAAALAGYRGVGKSHFLATLGAIVSHPELRSRITDAHVATSIQQLKRARHMVAYVRRGTHATLLEEMKAGIAKTFDIQPESLSDSLENLLEFAASKAGDLPFVLIVDTAFERTSRVSRDDGALLGQIAETVKKLNVFVAVALDDDIAGADGINAAIARNFTIDYLDTEHLYRIVDQNIFPKYRRMAPLLHDIYLHFKEAMPNFRWSEQRFSSLYPLHPVILETAPFVRLYAPEFALLSFTSEAGDKILGRPANSLIALDEVFDNVETSLRKVEELRETVTTYDKINQQVVTQIPVMQRLQAKLILKGLFLLSLEGNGTTAAEIAAAMLIFDEDDPPNAVKNVEDLLETFVKAVPNEIQRVQVESRETQYSLRVSNKENLNNALSDAIKTVVPDDIVPRVLRRVARERFPEWRIAEDFENAGFDGTDCQIVWRGGRRHGRLIWNLKTDADRAELPPADPKLFDWEIIVSESPEKAAQKSGVPRVFWQPAPLTPYETDTILRYSVLLYDASLREEYGEQIRAAGHSALMAVEKIWNRIFLEDASLHIEGAVYDFTEESVTAETLTAVFGDMLAQLFEARYPQHPAFSEPLGMNEVSQLVNDFFSGAHPNLPESQFLAEIFALPLGLVAERGNSLVIESEENISNLPLAQKVLLLVNENSETAVSLDAIYSELKQPPFGLAREAQHLILTALVAQRRIEFVTTKGDRINRRSLDLKIIWDDIEGVTKPSSVLYADGRLIEWAQILTEAAEPLSLDLPQERQIVKSALEKWLTDWDSARILERFNELPDEILNTKIWRLATHVEKTFGAVAAAVRAIANDSLTLEKGLNRIADAFSDSEKEFFTRRKDLAIIEDFISGAGTREKIWNYLAICEATNDEQIEQRRAQLMRLIEDSYANPNKKLNEELDGLWSDFHSAFSEHFTVKHDSVMKSHYLQDKFKEILESDEWWEFVNLSRLTIFQKTYWKEARRIHRQVKDLNCRFDVAEMLKTQPFCACSFNLAQIWEWENLPSALEEIITRGRRSYRKILQMLSQTIVASIENFAAEHNDEEFLNAAVNLIEIFKDNREIPLLTNHELIILQRIFESLPTSPLVSVKPPAEESFLSGEELRFQVNDWLDNLPSEPVLLKF</sequence>
<organism evidence="2">
    <name type="scientific">uncultured Pyrinomonadaceae bacterium</name>
    <dbReference type="NCBI Taxonomy" id="2283094"/>
    <lineage>
        <taxon>Bacteria</taxon>
        <taxon>Pseudomonadati</taxon>
        <taxon>Acidobacteriota</taxon>
        <taxon>Blastocatellia</taxon>
        <taxon>Blastocatellales</taxon>
        <taxon>Pyrinomonadaceae</taxon>
        <taxon>environmental samples</taxon>
    </lineage>
</organism>
<feature type="domain" description="DUF6079" evidence="1">
    <location>
        <begin position="254"/>
        <end position="428"/>
    </location>
</feature>